<comment type="caution">
    <text evidence="4">The sequence shown here is derived from an EMBL/GenBank/DDBJ whole genome shotgun (WGS) entry which is preliminary data.</text>
</comment>
<feature type="compositionally biased region" description="Basic residues" evidence="1">
    <location>
        <begin position="613"/>
        <end position="623"/>
    </location>
</feature>
<organism evidence="4">
    <name type="scientific">Eiseniibacteriota bacterium</name>
    <dbReference type="NCBI Taxonomy" id="2212470"/>
    <lineage>
        <taxon>Bacteria</taxon>
        <taxon>Candidatus Eiseniibacteriota</taxon>
    </lineage>
</organism>
<dbReference type="InterPro" id="IPR056362">
    <property type="entry name" value="AtuA-like_ferredoxin_dom"/>
</dbReference>
<protein>
    <submittedName>
        <fullName evidence="4">DUF1446 domain-containing protein</fullName>
    </submittedName>
</protein>
<evidence type="ECO:0000256" key="1">
    <source>
        <dbReference type="SAM" id="MobiDB-lite"/>
    </source>
</evidence>
<dbReference type="AlphaFoldDB" id="A0A832MJB9"/>
<gene>
    <name evidence="4" type="ORF">ENR23_04435</name>
</gene>
<dbReference type="EMBL" id="DSQF01000008">
    <property type="protein sequence ID" value="HGZ42667.1"/>
    <property type="molecule type" value="Genomic_DNA"/>
</dbReference>
<reference evidence="4" key="1">
    <citation type="journal article" date="2020" name="mSystems">
        <title>Genome- and Community-Level Interaction Insights into Carbon Utilization and Element Cycling Functions of Hydrothermarchaeota in Hydrothermal Sediment.</title>
        <authorList>
            <person name="Zhou Z."/>
            <person name="Liu Y."/>
            <person name="Xu W."/>
            <person name="Pan J."/>
            <person name="Luo Z.H."/>
            <person name="Li M."/>
        </authorList>
    </citation>
    <scope>NUCLEOTIDE SEQUENCE [LARGE SCALE GENOMIC DNA]</scope>
    <source>
        <strain evidence="4">SpSt-381</strain>
    </source>
</reference>
<name>A0A832MJB9_UNCEI</name>
<evidence type="ECO:0000313" key="4">
    <source>
        <dbReference type="EMBL" id="HGZ42667.1"/>
    </source>
</evidence>
<dbReference type="InterPro" id="IPR010839">
    <property type="entry name" value="AtuA_N"/>
</dbReference>
<accession>A0A832MJB9</accession>
<dbReference type="PANTHER" id="PTHR47708">
    <property type="match status" value="1"/>
</dbReference>
<feature type="domain" description="AtuA-like ferredoxin-fold" evidence="3">
    <location>
        <begin position="483"/>
        <end position="580"/>
    </location>
</feature>
<feature type="domain" description="Acyclic terpene utilisation N-terminal" evidence="2">
    <location>
        <begin position="5"/>
        <end position="441"/>
    </location>
</feature>
<feature type="region of interest" description="Disordered" evidence="1">
    <location>
        <begin position="597"/>
        <end position="623"/>
    </location>
</feature>
<evidence type="ECO:0000259" key="3">
    <source>
        <dbReference type="Pfam" id="PF23544"/>
    </source>
</evidence>
<dbReference type="PANTHER" id="PTHR47708:SF2">
    <property type="entry name" value="SI:CH73-132F6.5"/>
    <property type="match status" value="1"/>
</dbReference>
<dbReference type="Pfam" id="PF23544">
    <property type="entry name" value="AtuA_ferredoxin"/>
    <property type="match status" value="1"/>
</dbReference>
<proteinExistence type="predicted"/>
<sequence>MPDLLRIANAGGYWGDDLGQFRRQLELGPVDVVTLDFLAEITMSIMHKQRARDPRAGYARDFVAQVRDALPLLAARGTKVITNAGGVNPLACRDAVLETTRLAGTPLDVAAVVGDDLMDRLGELAAAGVTLDRMDDGAAFSAIRDRVSSANAYYGAWPVVEALRGGAQIVVTGRCTDTGITLAPMIHAFGWAPDDWDRLAAGIVAGHIVECGAQSTGGNFTDWRRVPRFEAIGYPVLEVFPDGSFVVTKHGGTGGAVTVRTVKEQLVYEMGDPRAYITPDVVADFGSIRLEQAGRDRVRVWGVKGRPAPTSLKVSCSYADGWKASGALIISAPHAFDKACAFADLFWKRLGERFDETLTEFVGHSACWGTIAPAVDPPEVLLRLSVRDREREKIERFSKMVPAVILSGPPGVAVTGGRPQAQEVVAYWPALVPRDHVRPTVVGRDGERTLEWPTPAVPMTPPAALPREAWPAARGSARAVATTLGALAHGRSGDKGDTANIGVIARAPEIYPWLRKTLTAAAVKRRFKGICQGRVERHEVPNLWALNFLLHESLGGGGTVSLRLDAQGKTLAHALLAMPVRAPQALLDAARRADAVEGRTARARTRSAPAPRRAARPARRARR</sequence>
<dbReference type="Pfam" id="PF07287">
    <property type="entry name" value="AtuA"/>
    <property type="match status" value="1"/>
</dbReference>
<evidence type="ECO:0000259" key="2">
    <source>
        <dbReference type="Pfam" id="PF07287"/>
    </source>
</evidence>